<sequence>MGKTYNIIDYITGEKHLGHRGREYSDVDIARFWALKKSLDLGATIALYDGDRILNIYKNGKPVNHFSGALAGIEP</sequence>
<accession>A0A6H2A516</accession>
<dbReference type="EMBL" id="MT144532">
    <property type="protein sequence ID" value="QJA54721.1"/>
    <property type="molecule type" value="Genomic_DNA"/>
</dbReference>
<evidence type="ECO:0000313" key="1">
    <source>
        <dbReference type="EMBL" id="QJA54721.1"/>
    </source>
</evidence>
<gene>
    <name evidence="1" type="ORF">TM448A05580_0005</name>
</gene>
<proteinExistence type="predicted"/>
<organism evidence="1">
    <name type="scientific">viral metagenome</name>
    <dbReference type="NCBI Taxonomy" id="1070528"/>
    <lineage>
        <taxon>unclassified sequences</taxon>
        <taxon>metagenomes</taxon>
        <taxon>organismal metagenomes</taxon>
    </lineage>
</organism>
<dbReference type="AlphaFoldDB" id="A0A6H2A516"/>
<protein>
    <submittedName>
        <fullName evidence="1">Uncharacterized protein</fullName>
    </submittedName>
</protein>
<reference evidence="1" key="1">
    <citation type="submission" date="2020-03" db="EMBL/GenBank/DDBJ databases">
        <title>The deep terrestrial virosphere.</title>
        <authorList>
            <person name="Holmfeldt K."/>
            <person name="Nilsson E."/>
            <person name="Simone D."/>
            <person name="Lopez-Fernandez M."/>
            <person name="Wu X."/>
            <person name="de Brujin I."/>
            <person name="Lundin D."/>
            <person name="Andersson A."/>
            <person name="Bertilsson S."/>
            <person name="Dopson M."/>
        </authorList>
    </citation>
    <scope>NUCLEOTIDE SEQUENCE</scope>
    <source>
        <strain evidence="1">TM448A05580</strain>
    </source>
</reference>
<name>A0A6H2A516_9ZZZZ</name>